<dbReference type="EMBL" id="LFEJ01000018">
    <property type="protein sequence ID" value="KMV33926.1"/>
    <property type="molecule type" value="Genomic_DNA"/>
</dbReference>
<dbReference type="AlphaFoldDB" id="A0A0J8VL60"/>
<dbReference type="Proteomes" id="UP000037315">
    <property type="component" value="Unassembled WGS sequence"/>
</dbReference>
<evidence type="ECO:0000313" key="1">
    <source>
        <dbReference type="EMBL" id="KMV33926.1"/>
    </source>
</evidence>
<comment type="caution">
    <text evidence="1">The sequence shown here is derived from an EMBL/GenBank/DDBJ whole genome shotgun (WGS) entry which is preliminary data.</text>
</comment>
<accession>A0A0J8VL60</accession>
<dbReference type="PATRIC" id="fig|1656095.3.peg.815"/>
<organism evidence="1 2">
    <name type="scientific">Franconibacter pulveris</name>
    <dbReference type="NCBI Taxonomy" id="435910"/>
    <lineage>
        <taxon>Bacteria</taxon>
        <taxon>Pseudomonadati</taxon>
        <taxon>Pseudomonadota</taxon>
        <taxon>Gammaproteobacteria</taxon>
        <taxon>Enterobacterales</taxon>
        <taxon>Enterobacteriaceae</taxon>
        <taxon>Franconibacter</taxon>
    </lineage>
</organism>
<protein>
    <submittedName>
        <fullName evidence="1">Uncharacterized protein</fullName>
    </submittedName>
</protein>
<gene>
    <name evidence="1" type="ORF">ACH50_14565</name>
</gene>
<evidence type="ECO:0000313" key="2">
    <source>
        <dbReference type="Proteomes" id="UP000037315"/>
    </source>
</evidence>
<keyword evidence="2" id="KW-1185">Reference proteome</keyword>
<reference evidence="1 2" key="1">
    <citation type="submission" date="2015-06" db="EMBL/GenBank/DDBJ databases">
        <title>Genome sequencing of Cronobacter sp. strain DJ34 isolated from petroleum contaminated sludge of Duliajan Oil Fields, Assam, India.</title>
        <authorList>
            <person name="Pal S."/>
            <person name="Banerjee T.D."/>
            <person name="Roy A."/>
            <person name="Sar P."/>
            <person name="Kazy S.K."/>
        </authorList>
    </citation>
    <scope>NUCLEOTIDE SEQUENCE [LARGE SCALE GENOMIC DNA]</scope>
    <source>
        <strain evidence="1 2">DJ34</strain>
    </source>
</reference>
<name>A0A0J8VL60_9ENTR</name>
<proteinExistence type="predicted"/>
<sequence>MKKASTFEQMDPDMVHDWKTKRHNQTESLFHNGSSFQSLSAGGLDNGLCGIKIFSYGADTLLE</sequence>